<dbReference type="InterPro" id="IPR026988">
    <property type="entry name" value="YaaC-like"/>
</dbReference>
<organism evidence="1 2">
    <name type="scientific">Alkalihalophilus pseudofirmus</name>
    <name type="common">Bacillus pseudofirmus</name>
    <dbReference type="NCBI Taxonomy" id="79885"/>
    <lineage>
        <taxon>Bacteria</taxon>
        <taxon>Bacillati</taxon>
        <taxon>Bacillota</taxon>
        <taxon>Bacilli</taxon>
        <taxon>Bacillales</taxon>
        <taxon>Bacillaceae</taxon>
        <taxon>Alkalihalophilus</taxon>
    </lineage>
</organism>
<name>A0AAJ2U4V6_ALKPS</name>
<dbReference type="EMBL" id="JAWJAY010000013">
    <property type="protein sequence ID" value="MDV2887397.1"/>
    <property type="molecule type" value="Genomic_DNA"/>
</dbReference>
<sequence length="320" mass="37921">MIILTHYYKQLDPFYSAAFTRSYLTKSYEETNIEQPKTKSFNTCYTFIYHLKHGQLYTEQAGMAPMELKPMLLFYGLVQFLKAAILTKDPTYPANSQVLAHGVTTRKRKKSGFTFLDDEVKIQRNGLFSHLLEKMFHMKHLDNEKIKMTSLLQQLPEMQTLFKQFNYAKYLEKGIYETSVIRFSSNILDTYHMTANRFTQFIQYQQQPWYKKGASIEEDKRYISIPFSKKPSTLNGFPFIFDQDNIPHLFKTKESHLRLPEVLVHYLLLYNLSMICRYETEWWGELLHTFDGNDLPFITQYVNYAQHRVPALIVGLLKRD</sequence>
<evidence type="ECO:0000313" key="1">
    <source>
        <dbReference type="EMBL" id="MDV2887397.1"/>
    </source>
</evidence>
<gene>
    <name evidence="1" type="ORF">RYX45_19610</name>
</gene>
<dbReference type="RefSeq" id="WP_323467687.1">
    <property type="nucleotide sequence ID" value="NZ_CP144224.1"/>
</dbReference>
<accession>A0AAJ2U4V6</accession>
<comment type="caution">
    <text evidence="1">The sequence shown here is derived from an EMBL/GenBank/DDBJ whole genome shotgun (WGS) entry which is preliminary data.</text>
</comment>
<proteinExistence type="predicted"/>
<evidence type="ECO:0000313" key="2">
    <source>
        <dbReference type="Proteomes" id="UP001285636"/>
    </source>
</evidence>
<reference evidence="1" key="1">
    <citation type="submission" date="2023-10" db="EMBL/GenBank/DDBJ databases">
        <title>Screening of Alkalihalophilus pseudofirmusBZ-TG-HK211 and Its Alleviation of Salt Stress on Rapeseed Growth.</title>
        <authorList>
            <person name="Zhao B."/>
            <person name="Guo T."/>
        </authorList>
    </citation>
    <scope>NUCLEOTIDE SEQUENCE</scope>
    <source>
        <strain evidence="1">BZ-TG-HK211</strain>
    </source>
</reference>
<dbReference type="Proteomes" id="UP001285636">
    <property type="component" value="Unassembled WGS sequence"/>
</dbReference>
<protein>
    <submittedName>
        <fullName evidence="1">YaaC family protein</fullName>
    </submittedName>
</protein>
<dbReference type="AlphaFoldDB" id="A0AAJ2U4V6"/>
<dbReference type="Pfam" id="PF14175">
    <property type="entry name" value="YaaC"/>
    <property type="match status" value="1"/>
</dbReference>